<evidence type="ECO:0000256" key="6">
    <source>
        <dbReference type="ARBA" id="ARBA00023097"/>
    </source>
</evidence>
<comment type="similarity">
    <text evidence="2">Belongs to the class-III pyridine nucleotide-disulfide oxidoreductase family.</text>
</comment>
<evidence type="ECO:0000313" key="10">
    <source>
        <dbReference type="EMBL" id="MWN21192.1"/>
    </source>
</evidence>
<accession>A0A6L7ABP2</accession>
<dbReference type="PRINTS" id="PR00411">
    <property type="entry name" value="PNDRDTASEI"/>
</dbReference>
<evidence type="ECO:0000259" key="8">
    <source>
        <dbReference type="Pfam" id="PF02852"/>
    </source>
</evidence>
<dbReference type="SUPFAM" id="SSF51905">
    <property type="entry name" value="FAD/NAD(P)-binding domain"/>
    <property type="match status" value="1"/>
</dbReference>
<dbReference type="Pfam" id="PF07992">
    <property type="entry name" value="Pyr_redox_2"/>
    <property type="match status" value="1"/>
</dbReference>
<evidence type="ECO:0000256" key="2">
    <source>
        <dbReference type="ARBA" id="ARBA00009130"/>
    </source>
</evidence>
<dbReference type="GO" id="GO:0004497">
    <property type="term" value="F:monooxygenase activity"/>
    <property type="evidence" value="ECO:0007669"/>
    <property type="project" value="UniProtKB-KW"/>
</dbReference>
<keyword evidence="3" id="KW-0285">Flavoprotein</keyword>
<evidence type="ECO:0000256" key="1">
    <source>
        <dbReference type="ARBA" id="ARBA00001974"/>
    </source>
</evidence>
<evidence type="ECO:0000259" key="9">
    <source>
        <dbReference type="Pfam" id="PF07992"/>
    </source>
</evidence>
<protein>
    <submittedName>
        <fullName evidence="10">SidA/IucD/PvdA family monooxygenase</fullName>
    </submittedName>
</protein>
<dbReference type="Proteomes" id="UP000478636">
    <property type="component" value="Unassembled WGS sequence"/>
</dbReference>
<dbReference type="PRINTS" id="PR00368">
    <property type="entry name" value="FADPNR"/>
</dbReference>
<organism evidence="10 11">
    <name type="scientific">Leuconostoc lactis</name>
    <dbReference type="NCBI Taxonomy" id="1246"/>
    <lineage>
        <taxon>Bacteria</taxon>
        <taxon>Bacillati</taxon>
        <taxon>Bacillota</taxon>
        <taxon>Bacilli</taxon>
        <taxon>Lactobacillales</taxon>
        <taxon>Lactobacillaceae</taxon>
        <taxon>Leuconostoc</taxon>
    </lineage>
</organism>
<proteinExistence type="inferred from homology"/>
<dbReference type="InterPro" id="IPR036188">
    <property type="entry name" value="FAD/NAD-bd_sf"/>
</dbReference>
<evidence type="ECO:0000313" key="11">
    <source>
        <dbReference type="Proteomes" id="UP000478636"/>
    </source>
</evidence>
<dbReference type="Gene3D" id="3.50.50.60">
    <property type="entry name" value="FAD/NAD(P)-binding domain"/>
    <property type="match status" value="2"/>
</dbReference>
<dbReference type="AlphaFoldDB" id="A0A6L7ABP2"/>
<dbReference type="PANTHER" id="PTHR43429">
    <property type="entry name" value="PYRIDINE NUCLEOTIDE-DISULFIDE OXIDOREDUCTASE DOMAIN-CONTAINING"/>
    <property type="match status" value="1"/>
</dbReference>
<keyword evidence="5" id="KW-0560">Oxidoreductase</keyword>
<keyword evidence="4" id="KW-0274">FAD</keyword>
<dbReference type="InterPro" id="IPR023753">
    <property type="entry name" value="FAD/NAD-binding_dom"/>
</dbReference>
<dbReference type="EMBL" id="WSZI01000013">
    <property type="protein sequence ID" value="MWN21192.1"/>
    <property type="molecule type" value="Genomic_DNA"/>
</dbReference>
<dbReference type="SUPFAM" id="SSF55424">
    <property type="entry name" value="FAD/NAD-linked reductases, dimerisation (C-terminal) domain"/>
    <property type="match status" value="1"/>
</dbReference>
<dbReference type="Pfam" id="PF02852">
    <property type="entry name" value="Pyr_redox_dim"/>
    <property type="match status" value="1"/>
</dbReference>
<dbReference type="InterPro" id="IPR016156">
    <property type="entry name" value="FAD/NAD-linked_Rdtase_dimer_sf"/>
</dbReference>
<comment type="cofactor">
    <cofactor evidence="1">
        <name>FAD</name>
        <dbReference type="ChEBI" id="CHEBI:57692"/>
    </cofactor>
</comment>
<gene>
    <name evidence="10" type="ORF">GQS40_05845</name>
</gene>
<name>A0A6L7ABP2_LEULA</name>
<dbReference type="RefSeq" id="WP_252968191.1">
    <property type="nucleotide sequence ID" value="NZ_DAMAHY010000109.1"/>
</dbReference>
<sequence>MKIVIIGSTHAGTAAIKSIKSHHPEAEIDVYEKNDNVSFLSCGIALSVQGEVKNIDDLFYSSPEILSDLGANIHMKHEVTHVDTKNKTVTVKDLTTDAVTTVTYDKLVATTGSWPVVPPIPGIEDDRIVLSKNYTHAKALLDYANDPKIQRVVVVGGGYIGTELVEAFNVKGREVTLIDNQPTVLNRYFDAEFTQNVADLFASHGVTVATGQLVQSFENTPDAVVVKTDQGDYPADLVIMSVGFRPNTQLFTGQLDMLPNGALIVNDYMQTSHPDVFAAGDSVAVHYNPTGDHDYIPLATNAVRQGTLIGYNLVEPTLKYMGTQATSGLKLYDLNMASSGLTEAHAKASGIDADSLTMTDNFRPEFMSSTEPVLMTITWERQTKRILGVQLQSKYDISQSANAASIAIQNQMTLADLAFVDMLFQPWFDRPFNYLNLLAQAAMAKVAQEEANA</sequence>
<feature type="domain" description="FAD/NAD(P)-binding" evidence="9">
    <location>
        <begin position="1"/>
        <end position="306"/>
    </location>
</feature>
<dbReference type="PANTHER" id="PTHR43429:SF1">
    <property type="entry name" value="NAD(P)H SULFUR OXIDOREDUCTASE (COA-DEPENDENT)"/>
    <property type="match status" value="1"/>
</dbReference>
<keyword evidence="7" id="KW-0676">Redox-active center</keyword>
<dbReference type="Gene3D" id="3.30.390.30">
    <property type="match status" value="1"/>
</dbReference>
<dbReference type="InterPro" id="IPR004099">
    <property type="entry name" value="Pyr_nucl-diS_OxRdtase_dimer"/>
</dbReference>
<evidence type="ECO:0000256" key="5">
    <source>
        <dbReference type="ARBA" id="ARBA00023002"/>
    </source>
</evidence>
<keyword evidence="10" id="KW-0503">Monooxygenase</keyword>
<evidence type="ECO:0000256" key="7">
    <source>
        <dbReference type="ARBA" id="ARBA00023284"/>
    </source>
</evidence>
<evidence type="ECO:0000256" key="3">
    <source>
        <dbReference type="ARBA" id="ARBA00022630"/>
    </source>
</evidence>
<dbReference type="InterPro" id="IPR050260">
    <property type="entry name" value="FAD-bd_OxRdtase"/>
</dbReference>
<comment type="caution">
    <text evidence="10">The sequence shown here is derived from an EMBL/GenBank/DDBJ whole genome shotgun (WGS) entry which is preliminary data.</text>
</comment>
<evidence type="ECO:0000256" key="4">
    <source>
        <dbReference type="ARBA" id="ARBA00022827"/>
    </source>
</evidence>
<reference evidence="10 11" key="1">
    <citation type="submission" date="2019-12" db="EMBL/GenBank/DDBJ databases">
        <title>Complete genome sequence of Leuconostoc lactis strain AVN1 provides insights into metabolic potential.</title>
        <authorList>
            <person name="Besrour N."/>
            <person name="Najjari A."/>
            <person name="Fhoula I."/>
            <person name="Jaballah S."/>
            <person name="Klibi N."/>
            <person name="Ouzari H.I."/>
        </authorList>
    </citation>
    <scope>NUCLEOTIDE SEQUENCE [LARGE SCALE GENOMIC DNA]</scope>
    <source>
        <strain evidence="10 11">AVN1</strain>
    </source>
</reference>
<keyword evidence="6" id="KW-0558">Oxidation</keyword>
<feature type="domain" description="Pyridine nucleotide-disulphide oxidoreductase dimerisation" evidence="8">
    <location>
        <begin position="331"/>
        <end position="426"/>
    </location>
</feature>